<dbReference type="GeneID" id="54577894"/>
<dbReference type="Proteomes" id="UP000800094">
    <property type="component" value="Unassembled WGS sequence"/>
</dbReference>
<evidence type="ECO:0000313" key="3">
    <source>
        <dbReference type="Proteomes" id="UP000800094"/>
    </source>
</evidence>
<name>A0A6A6J094_9PLEO</name>
<accession>A0A6A6J094</accession>
<feature type="domain" description="AB hydrolase-1" evidence="1">
    <location>
        <begin position="81"/>
        <end position="335"/>
    </location>
</feature>
<dbReference type="GO" id="GO:0016787">
    <property type="term" value="F:hydrolase activity"/>
    <property type="evidence" value="ECO:0007669"/>
    <property type="project" value="UniProtKB-KW"/>
</dbReference>
<proteinExistence type="predicted"/>
<evidence type="ECO:0000313" key="2">
    <source>
        <dbReference type="EMBL" id="KAF2255918.1"/>
    </source>
</evidence>
<dbReference type="InterPro" id="IPR029058">
    <property type="entry name" value="AB_hydrolase_fold"/>
</dbReference>
<dbReference type="PANTHER" id="PTHR43433:SF10">
    <property type="entry name" value="AB HYDROLASE-1 DOMAIN-CONTAINING PROTEIN"/>
    <property type="match status" value="1"/>
</dbReference>
<protein>
    <submittedName>
        <fullName evidence="2">Alpha/beta-hydrolase</fullName>
    </submittedName>
</protein>
<dbReference type="OrthoDB" id="294702at2759"/>
<organism evidence="2 3">
    <name type="scientific">Trematosphaeria pertusa</name>
    <dbReference type="NCBI Taxonomy" id="390896"/>
    <lineage>
        <taxon>Eukaryota</taxon>
        <taxon>Fungi</taxon>
        <taxon>Dikarya</taxon>
        <taxon>Ascomycota</taxon>
        <taxon>Pezizomycotina</taxon>
        <taxon>Dothideomycetes</taxon>
        <taxon>Pleosporomycetidae</taxon>
        <taxon>Pleosporales</taxon>
        <taxon>Massarineae</taxon>
        <taxon>Trematosphaeriaceae</taxon>
        <taxon>Trematosphaeria</taxon>
    </lineage>
</organism>
<dbReference type="PANTHER" id="PTHR43433">
    <property type="entry name" value="HYDROLASE, ALPHA/BETA FOLD FAMILY PROTEIN"/>
    <property type="match status" value="1"/>
</dbReference>
<dbReference type="RefSeq" id="XP_033690922.1">
    <property type="nucleotide sequence ID" value="XM_033824564.1"/>
</dbReference>
<dbReference type="InterPro" id="IPR000073">
    <property type="entry name" value="AB_hydrolase_1"/>
</dbReference>
<dbReference type="InterPro" id="IPR050471">
    <property type="entry name" value="AB_hydrolase"/>
</dbReference>
<evidence type="ECO:0000259" key="1">
    <source>
        <dbReference type="Pfam" id="PF00561"/>
    </source>
</evidence>
<keyword evidence="2" id="KW-0378">Hydrolase</keyword>
<dbReference type="SUPFAM" id="SSF53474">
    <property type="entry name" value="alpha/beta-Hydrolases"/>
    <property type="match status" value="1"/>
</dbReference>
<dbReference type="AlphaFoldDB" id="A0A6A6J094"/>
<dbReference type="EMBL" id="ML987189">
    <property type="protein sequence ID" value="KAF2255918.1"/>
    <property type="molecule type" value="Genomic_DNA"/>
</dbReference>
<sequence length="348" mass="38945">MFLHTLRRAATRKSAISPFRPFSPRSTVQVSWHLSQLASTYAGTKSSPLTAGSHTFILPCKHNLGYHVLGYHISGKTSGQPIFYFHGCPSSRLQADDFHEIGEKLNLCVIGVDRPGIGLSTFRPGYTLLDWPQDIQKLAAYLGFSEFRVFGGSGGGPFALACARELPGNVLKGTGVLAGLGPPESGVKGLSWERWFGFIINRWLPRWMLHFVIEHGLGRHARDPDQTQWRKFVINGMIRKMCSKDQALLDEKETERMISDMRNSLISGSDGYVLDAKTILGPWPFDLRSVKAKVLIWNGTDDTDTPIYMARWTANQLPNGSLREFPGDTHFSIFFSRGEEVLKDLIEM</sequence>
<keyword evidence="3" id="KW-1185">Reference proteome</keyword>
<reference evidence="2" key="1">
    <citation type="journal article" date="2020" name="Stud. Mycol.">
        <title>101 Dothideomycetes genomes: a test case for predicting lifestyles and emergence of pathogens.</title>
        <authorList>
            <person name="Haridas S."/>
            <person name="Albert R."/>
            <person name="Binder M."/>
            <person name="Bloem J."/>
            <person name="Labutti K."/>
            <person name="Salamov A."/>
            <person name="Andreopoulos B."/>
            <person name="Baker S."/>
            <person name="Barry K."/>
            <person name="Bills G."/>
            <person name="Bluhm B."/>
            <person name="Cannon C."/>
            <person name="Castanera R."/>
            <person name="Culley D."/>
            <person name="Daum C."/>
            <person name="Ezra D."/>
            <person name="Gonzalez J."/>
            <person name="Henrissat B."/>
            <person name="Kuo A."/>
            <person name="Liang C."/>
            <person name="Lipzen A."/>
            <person name="Lutzoni F."/>
            <person name="Magnuson J."/>
            <person name="Mondo S."/>
            <person name="Nolan M."/>
            <person name="Ohm R."/>
            <person name="Pangilinan J."/>
            <person name="Park H.-J."/>
            <person name="Ramirez L."/>
            <person name="Alfaro M."/>
            <person name="Sun H."/>
            <person name="Tritt A."/>
            <person name="Yoshinaga Y."/>
            <person name="Zwiers L.-H."/>
            <person name="Turgeon B."/>
            <person name="Goodwin S."/>
            <person name="Spatafora J."/>
            <person name="Crous P."/>
            <person name="Grigoriev I."/>
        </authorList>
    </citation>
    <scope>NUCLEOTIDE SEQUENCE</scope>
    <source>
        <strain evidence="2">CBS 122368</strain>
    </source>
</reference>
<dbReference type="Pfam" id="PF00561">
    <property type="entry name" value="Abhydrolase_1"/>
    <property type="match status" value="1"/>
</dbReference>
<gene>
    <name evidence="2" type="ORF">BU26DRAFT_444375</name>
</gene>
<dbReference type="Gene3D" id="3.40.50.1820">
    <property type="entry name" value="alpha/beta hydrolase"/>
    <property type="match status" value="1"/>
</dbReference>